<dbReference type="SUPFAM" id="SSF51735">
    <property type="entry name" value="NAD(P)-binding Rossmann-fold domains"/>
    <property type="match status" value="1"/>
</dbReference>
<evidence type="ECO:0000313" key="6">
    <source>
        <dbReference type="EMBL" id="GAA0935696.1"/>
    </source>
</evidence>
<gene>
    <name evidence="6" type="ORF">GCM10009550_00890</name>
</gene>
<sequence length="284" mass="29652">MEVAVLGTGIMGGAMARNLVRAGHRVRVWNRTRDKAAPLAEDGAVVMDTPGGAVAGAEVVQTALFDGKTALAVMREAAPELRSGTLWMQSSTAALDDAPVLADFARENGIVYVDAPVLGTRQPAEKGELVVLAAGPEQARAPLDPVFRAIGRKALWVGTEPGRATRLKLVINNWVLVLNHGVAETISLAEALDVDPDDFLDAVSGGGLDAGYLHLKAAAIRSRDFTPSFAVRTAEKDTELILAAAEEAGISLPLVAAGAERFRKAAAAGHAAEDMAASYYASFS</sequence>
<dbReference type="PANTHER" id="PTHR43580:SF2">
    <property type="entry name" value="CYTOKINE-LIKE NUCLEAR FACTOR N-PAC"/>
    <property type="match status" value="1"/>
</dbReference>
<evidence type="ECO:0000313" key="7">
    <source>
        <dbReference type="Proteomes" id="UP001500665"/>
    </source>
</evidence>
<protein>
    <submittedName>
        <fullName evidence="6">NAD(P)-dependent oxidoreductase</fullName>
    </submittedName>
</protein>
<dbReference type="Pfam" id="PF14833">
    <property type="entry name" value="NAD_binding_11"/>
    <property type="match status" value="1"/>
</dbReference>
<dbReference type="Proteomes" id="UP001500665">
    <property type="component" value="Unassembled WGS sequence"/>
</dbReference>
<dbReference type="InterPro" id="IPR029154">
    <property type="entry name" value="HIBADH-like_NADP-bd"/>
</dbReference>
<keyword evidence="3" id="KW-0520">NAD</keyword>
<evidence type="ECO:0000256" key="1">
    <source>
        <dbReference type="ARBA" id="ARBA00009080"/>
    </source>
</evidence>
<name>A0ABN1Q0K9_9ACTN</name>
<dbReference type="EMBL" id="BAAAHH010000001">
    <property type="protein sequence ID" value="GAA0935696.1"/>
    <property type="molecule type" value="Genomic_DNA"/>
</dbReference>
<evidence type="ECO:0000259" key="4">
    <source>
        <dbReference type="Pfam" id="PF03446"/>
    </source>
</evidence>
<dbReference type="InterPro" id="IPR015815">
    <property type="entry name" value="HIBADH-related"/>
</dbReference>
<dbReference type="InterPro" id="IPR013328">
    <property type="entry name" value="6PGD_dom2"/>
</dbReference>
<dbReference type="PANTHER" id="PTHR43580">
    <property type="entry name" value="OXIDOREDUCTASE GLYR1-RELATED"/>
    <property type="match status" value="1"/>
</dbReference>
<feature type="domain" description="3-hydroxyisobutyrate dehydrogenase-like NAD-binding" evidence="5">
    <location>
        <begin position="162"/>
        <end position="278"/>
    </location>
</feature>
<evidence type="ECO:0000259" key="5">
    <source>
        <dbReference type="Pfam" id="PF14833"/>
    </source>
</evidence>
<proteinExistence type="inferred from homology"/>
<evidence type="ECO:0000256" key="3">
    <source>
        <dbReference type="ARBA" id="ARBA00023027"/>
    </source>
</evidence>
<keyword evidence="2" id="KW-0560">Oxidoreductase</keyword>
<dbReference type="Gene3D" id="1.10.1040.10">
    <property type="entry name" value="N-(1-d-carboxylethyl)-l-norvaline Dehydrogenase, domain 2"/>
    <property type="match status" value="1"/>
</dbReference>
<dbReference type="SUPFAM" id="SSF48179">
    <property type="entry name" value="6-phosphogluconate dehydrogenase C-terminal domain-like"/>
    <property type="match status" value="1"/>
</dbReference>
<dbReference type="InterPro" id="IPR036291">
    <property type="entry name" value="NAD(P)-bd_dom_sf"/>
</dbReference>
<feature type="domain" description="6-phosphogluconate dehydrogenase NADP-binding" evidence="4">
    <location>
        <begin position="3"/>
        <end position="158"/>
    </location>
</feature>
<comment type="similarity">
    <text evidence="1">Belongs to the HIBADH-related family.</text>
</comment>
<dbReference type="InterPro" id="IPR008927">
    <property type="entry name" value="6-PGluconate_DH-like_C_sf"/>
</dbReference>
<keyword evidence="7" id="KW-1185">Reference proteome</keyword>
<accession>A0ABN1Q0K9</accession>
<evidence type="ECO:0000256" key="2">
    <source>
        <dbReference type="ARBA" id="ARBA00023002"/>
    </source>
</evidence>
<dbReference type="InterPro" id="IPR051265">
    <property type="entry name" value="HIBADH-related_NP60_sf"/>
</dbReference>
<reference evidence="6 7" key="1">
    <citation type="journal article" date="2019" name="Int. J. Syst. Evol. Microbiol.">
        <title>The Global Catalogue of Microorganisms (GCM) 10K type strain sequencing project: providing services to taxonomists for standard genome sequencing and annotation.</title>
        <authorList>
            <consortium name="The Broad Institute Genomics Platform"/>
            <consortium name="The Broad Institute Genome Sequencing Center for Infectious Disease"/>
            <person name="Wu L."/>
            <person name="Ma J."/>
        </authorList>
    </citation>
    <scope>NUCLEOTIDE SEQUENCE [LARGE SCALE GENOMIC DNA]</scope>
    <source>
        <strain evidence="6 7">JCM 10696</strain>
    </source>
</reference>
<dbReference type="InterPro" id="IPR006115">
    <property type="entry name" value="6PGDH_NADP-bd"/>
</dbReference>
<dbReference type="RefSeq" id="WP_344235410.1">
    <property type="nucleotide sequence ID" value="NZ_BAAAHH010000001.1"/>
</dbReference>
<comment type="caution">
    <text evidence="6">The sequence shown here is derived from an EMBL/GenBank/DDBJ whole genome shotgun (WGS) entry which is preliminary data.</text>
</comment>
<dbReference type="Gene3D" id="3.40.50.720">
    <property type="entry name" value="NAD(P)-binding Rossmann-like Domain"/>
    <property type="match status" value="1"/>
</dbReference>
<dbReference type="Pfam" id="PF03446">
    <property type="entry name" value="NAD_binding_2"/>
    <property type="match status" value="1"/>
</dbReference>
<dbReference type="PIRSF" id="PIRSF000103">
    <property type="entry name" value="HIBADH"/>
    <property type="match status" value="1"/>
</dbReference>
<organism evidence="6 7">
    <name type="scientific">Actinocorallia libanotica</name>
    <dbReference type="NCBI Taxonomy" id="46162"/>
    <lineage>
        <taxon>Bacteria</taxon>
        <taxon>Bacillati</taxon>
        <taxon>Actinomycetota</taxon>
        <taxon>Actinomycetes</taxon>
        <taxon>Streptosporangiales</taxon>
        <taxon>Thermomonosporaceae</taxon>
        <taxon>Actinocorallia</taxon>
    </lineage>
</organism>